<evidence type="ECO:0000313" key="1">
    <source>
        <dbReference type="EMBL" id="KAK2941421.1"/>
    </source>
</evidence>
<dbReference type="EMBL" id="JARBJD010000503">
    <property type="protein sequence ID" value="KAK2941421.1"/>
    <property type="molecule type" value="Genomic_DNA"/>
</dbReference>
<name>A0ABQ9WPK9_9EUKA</name>
<proteinExistence type="predicted"/>
<sequence length="699" mass="75056">MYDEALKTVRISLEGVDLEGTHKVTLSVNGTETVTIDVLFSSSQGQLEGILFDTDTPSNVNVSYNTRYEIVEMKKDDVKVICMKGLSFATIAEPTRLMSMECGYDEAKKNALIQMTGRVLDTTKRYEIELSDSENSKKTIEMTFDSTSKWEGSAILYSVSGSVELEYGTTYSVSGFKTKGEPSPHLHECITITIENEPSRIEDMSRVLDGEKAKMIVSLSGRELKSGMGKIGVCRGNSKWISDSAIVSDSDGKWTTAFLVGFSESSTVLKYGSTYTLCGLDGSAFFVNDGISITVPHAPVVSSMIPELNTSTHSSFRVVMSGSDLPASGSFTASFSECAGTFVISLSESSDWRSDWIVVSTTSTFEFNKTYTLASLIDSSSGTADHLLCSGVTMKTPLGPTLTGLGGVSLIGVLFDSVSIDVKVARIVADTFEVSVFDVDDASKDLIPLSITFSSCASTEGVTTHSASWDSVLQYGHRYEIASISSSTMTVSIPSPIIIEVPLLSAFDTVSITPNSINTFLRIQLSGTGFIGSYVVTLTSGFSFVVTAESFTTAASEEMALGRPDSLAFDTPFTIQSIVSMNPDSVVILNGTLTFITPKKPDSLSLFVDGRRGETSRFCGESSRPCLSVEVGWAIVVQLGVHRPTIGIVDSATLGSPIRVENEMVALFSSFGNVDPKLRIPSSACDHVESGMIRTSPLF</sequence>
<keyword evidence="2" id="KW-1185">Reference proteome</keyword>
<protein>
    <submittedName>
        <fullName evidence="1">Uncharacterized protein</fullName>
    </submittedName>
</protein>
<reference evidence="1 2" key="1">
    <citation type="journal article" date="2022" name="bioRxiv">
        <title>Genomics of Preaxostyla Flagellates Illuminates Evolutionary Transitions and the Path Towards Mitochondrial Loss.</title>
        <authorList>
            <person name="Novak L.V.F."/>
            <person name="Treitli S.C."/>
            <person name="Pyrih J."/>
            <person name="Halakuc P."/>
            <person name="Pipaliya S.V."/>
            <person name="Vacek V."/>
            <person name="Brzon O."/>
            <person name="Soukal P."/>
            <person name="Eme L."/>
            <person name="Dacks J.B."/>
            <person name="Karnkowska A."/>
            <person name="Elias M."/>
            <person name="Hampl V."/>
        </authorList>
    </citation>
    <scope>NUCLEOTIDE SEQUENCE [LARGE SCALE GENOMIC DNA]</scope>
    <source>
        <strain evidence="1">NAU3</strain>
        <tissue evidence="1">Gut</tissue>
    </source>
</reference>
<comment type="caution">
    <text evidence="1">The sequence shown here is derived from an EMBL/GenBank/DDBJ whole genome shotgun (WGS) entry which is preliminary data.</text>
</comment>
<dbReference type="Proteomes" id="UP001281761">
    <property type="component" value="Unassembled WGS sequence"/>
</dbReference>
<evidence type="ECO:0000313" key="2">
    <source>
        <dbReference type="Proteomes" id="UP001281761"/>
    </source>
</evidence>
<gene>
    <name evidence="1" type="ORF">BLNAU_23669</name>
</gene>
<organism evidence="1 2">
    <name type="scientific">Blattamonas nauphoetae</name>
    <dbReference type="NCBI Taxonomy" id="2049346"/>
    <lineage>
        <taxon>Eukaryota</taxon>
        <taxon>Metamonada</taxon>
        <taxon>Preaxostyla</taxon>
        <taxon>Oxymonadida</taxon>
        <taxon>Blattamonas</taxon>
    </lineage>
</organism>
<accession>A0ABQ9WPK9</accession>